<feature type="coiled-coil region" evidence="1">
    <location>
        <begin position="83"/>
        <end position="110"/>
    </location>
</feature>
<keyword evidence="1" id="KW-0175">Coiled coil</keyword>
<evidence type="ECO:0000256" key="1">
    <source>
        <dbReference type="SAM" id="Coils"/>
    </source>
</evidence>
<dbReference type="Proteomes" id="UP000481153">
    <property type="component" value="Unassembled WGS sequence"/>
</dbReference>
<comment type="caution">
    <text evidence="2">The sequence shown here is derived from an EMBL/GenBank/DDBJ whole genome shotgun (WGS) entry which is preliminary data.</text>
</comment>
<evidence type="ECO:0000313" key="2">
    <source>
        <dbReference type="EMBL" id="KAF0745707.1"/>
    </source>
</evidence>
<dbReference type="VEuPathDB" id="FungiDB:AeMF1_011184"/>
<protein>
    <submittedName>
        <fullName evidence="2">Uncharacterized protein</fullName>
    </submittedName>
</protein>
<accession>A0A6G0XYV6</accession>
<name>A0A6G0XYV6_9STRA</name>
<proteinExistence type="predicted"/>
<organism evidence="2 3">
    <name type="scientific">Aphanomyces euteiches</name>
    <dbReference type="NCBI Taxonomy" id="100861"/>
    <lineage>
        <taxon>Eukaryota</taxon>
        <taxon>Sar</taxon>
        <taxon>Stramenopiles</taxon>
        <taxon>Oomycota</taxon>
        <taxon>Saprolegniomycetes</taxon>
        <taxon>Saprolegniales</taxon>
        <taxon>Verrucalvaceae</taxon>
        <taxon>Aphanomyces</taxon>
    </lineage>
</organism>
<dbReference type="EMBL" id="VJMJ01000001">
    <property type="protein sequence ID" value="KAF0745707.1"/>
    <property type="molecule type" value="Genomic_DNA"/>
</dbReference>
<sequence length="235" mass="25933">MAGLPPSPGCEPRRYGYGSCWSRDPPKSLVCDAQWNRPRRDAEIGMAAGREAEAISQVHDNAIAPMWFNQALAAALNPIEQGLNGVQIQVNGLRNQVNGLRNQVNDFQAHMMVVHANSRIFVRNLAACAVPTNEFQRPAKMNRGYLAHNDLPNAQLRADGNIPGPIQAIFNLPAPDPGPNVFPPVILQFVENYSANVTSRQIGYLCRWYNDTFGIEAGDNHADMMRKLKGFLTGK</sequence>
<evidence type="ECO:0000313" key="3">
    <source>
        <dbReference type="Proteomes" id="UP000481153"/>
    </source>
</evidence>
<gene>
    <name evidence="2" type="ORF">Ae201684_000156</name>
</gene>
<reference evidence="2 3" key="1">
    <citation type="submission" date="2019-07" db="EMBL/GenBank/DDBJ databases">
        <title>Genomics analysis of Aphanomyces spp. identifies a new class of oomycete effector associated with host adaptation.</title>
        <authorList>
            <person name="Gaulin E."/>
        </authorList>
    </citation>
    <scope>NUCLEOTIDE SEQUENCE [LARGE SCALE GENOMIC DNA]</scope>
    <source>
        <strain evidence="2 3">ATCC 201684</strain>
    </source>
</reference>
<keyword evidence="3" id="KW-1185">Reference proteome</keyword>
<dbReference type="AlphaFoldDB" id="A0A6G0XYV6"/>